<organism evidence="3 4">
    <name type="scientific">Candidatus Odoribacter faecigallinarum</name>
    <dbReference type="NCBI Taxonomy" id="2838706"/>
    <lineage>
        <taxon>Bacteria</taxon>
        <taxon>Pseudomonadati</taxon>
        <taxon>Bacteroidota</taxon>
        <taxon>Bacteroidia</taxon>
        <taxon>Bacteroidales</taxon>
        <taxon>Odoribacteraceae</taxon>
        <taxon>Odoribacter</taxon>
    </lineage>
</organism>
<name>A0A9D2AAU5_9BACT</name>
<dbReference type="Gene3D" id="2.60.40.1120">
    <property type="entry name" value="Carboxypeptidase-like, regulatory domain"/>
    <property type="match status" value="1"/>
</dbReference>
<dbReference type="InterPro" id="IPR037066">
    <property type="entry name" value="Plug_dom_sf"/>
</dbReference>
<evidence type="ECO:0000313" key="4">
    <source>
        <dbReference type="Proteomes" id="UP000824202"/>
    </source>
</evidence>
<evidence type="ECO:0000313" key="3">
    <source>
        <dbReference type="EMBL" id="HIX02904.1"/>
    </source>
</evidence>
<dbReference type="EMBL" id="DXFT01000043">
    <property type="protein sequence ID" value="HIX02904.1"/>
    <property type="molecule type" value="Genomic_DNA"/>
</dbReference>
<comment type="caution">
    <text evidence="3">The sequence shown here is derived from an EMBL/GenBank/DDBJ whole genome shotgun (WGS) entry which is preliminary data.</text>
</comment>
<dbReference type="InterPro" id="IPR008969">
    <property type="entry name" value="CarboxyPept-like_regulatory"/>
</dbReference>
<dbReference type="AlphaFoldDB" id="A0A9D2AAU5"/>
<dbReference type="InterPro" id="IPR039426">
    <property type="entry name" value="TonB-dep_rcpt-like"/>
</dbReference>
<accession>A0A9D2AAU5</accession>
<dbReference type="Proteomes" id="UP000824202">
    <property type="component" value="Unassembled WGS sequence"/>
</dbReference>
<feature type="non-terminal residue" evidence="3">
    <location>
        <position position="644"/>
    </location>
</feature>
<dbReference type="InterPro" id="IPR012910">
    <property type="entry name" value="Plug_dom"/>
</dbReference>
<feature type="domain" description="TonB-dependent receptor plug" evidence="2">
    <location>
        <begin position="168"/>
        <end position="279"/>
    </location>
</feature>
<reference evidence="3" key="1">
    <citation type="journal article" date="2021" name="PeerJ">
        <title>Extensive microbial diversity within the chicken gut microbiome revealed by metagenomics and culture.</title>
        <authorList>
            <person name="Gilroy R."/>
            <person name="Ravi A."/>
            <person name="Getino M."/>
            <person name="Pursley I."/>
            <person name="Horton D.L."/>
            <person name="Alikhan N.F."/>
            <person name="Baker D."/>
            <person name="Gharbi K."/>
            <person name="Hall N."/>
            <person name="Watson M."/>
            <person name="Adriaenssens E.M."/>
            <person name="Foster-Nyarko E."/>
            <person name="Jarju S."/>
            <person name="Secka A."/>
            <person name="Antonio M."/>
            <person name="Oren A."/>
            <person name="Chaudhuri R.R."/>
            <person name="La Ragione R."/>
            <person name="Hildebrand F."/>
            <person name="Pallen M.J."/>
        </authorList>
    </citation>
    <scope>NUCLEOTIDE SEQUENCE</scope>
    <source>
        <strain evidence="3">23274</strain>
    </source>
</reference>
<reference evidence="3" key="2">
    <citation type="submission" date="2021-04" db="EMBL/GenBank/DDBJ databases">
        <authorList>
            <person name="Gilroy R."/>
        </authorList>
    </citation>
    <scope>NUCLEOTIDE SEQUENCE</scope>
    <source>
        <strain evidence="3">23274</strain>
    </source>
</reference>
<keyword evidence="1" id="KW-0998">Cell outer membrane</keyword>
<comment type="similarity">
    <text evidence="1">Belongs to the TonB-dependent receptor family.</text>
</comment>
<evidence type="ECO:0000259" key="2">
    <source>
        <dbReference type="Pfam" id="PF07715"/>
    </source>
</evidence>
<sequence>MKDLFYEIQRQTDLFFVYNLRNFENVGTINVKAKNEEVDKVLARVFEGRDVEFLFEDNTVVVRPMPLQQQQVQERKVTGVVKDERGNVLPGVTIVLKGTSIGGATDVDGNFALEIPNMENLVLVFSFVGMETCEVTIKDNKPLTVVMHEDVQAMDEVVVTGYFNKAKSSYTGSAVSVRGEELKKISPTNLFKALQAYEPSFRIVENKEVGADPNAVPDILIRGKSSFEGNSNNPLFIMDGYEVSLETVFDTDMERISRVTILKDAAATAIYGSRAANGVVVIETKMPAQGKLSVSYSFNGTVEYPDLTDYDLLNAEEKLEFERLAGVYKGEDLGKQMELDQLYQERRREVLRGVNTYWLSKPLQTAFKHSHSLSLGGGNERSRYGVNINYGANPGVMKGSKRDRLGLSFTWTYNISNKIRIGNMLSVNQTKSEDSPYGDFSTYAKINPYERATDEKGRYIYKFSNGEINPLFNAALNSFDKSESTSYVDNFDVEWYVFDGLRITGRFSYTFGNSDSESFVSPKDSRFEGKPDEEKGLYSVSSSKNSGVDANFVINFYKQLEKHMFTIVGGMNVQSNSSDSKSFSGQGFLSDNLSNLDFAAQYEKDTRPSGKIERDRLIGFFVNASYAYDNRYMFDVSYRTDGSS</sequence>
<dbReference type="InterPro" id="IPR023996">
    <property type="entry name" value="TonB-dep_OMP_SusC/RagA"/>
</dbReference>
<comment type="subcellular location">
    <subcellularLocation>
        <location evidence="1">Cell outer membrane</location>
        <topology evidence="1">Multi-pass membrane protein</topology>
    </subcellularLocation>
</comment>
<dbReference type="NCBIfam" id="TIGR04056">
    <property type="entry name" value="OMP_RagA_SusC"/>
    <property type="match status" value="1"/>
</dbReference>
<dbReference type="GO" id="GO:0009279">
    <property type="term" value="C:cell outer membrane"/>
    <property type="evidence" value="ECO:0007669"/>
    <property type="project" value="UniProtKB-SubCell"/>
</dbReference>
<dbReference type="SUPFAM" id="SSF56935">
    <property type="entry name" value="Porins"/>
    <property type="match status" value="1"/>
</dbReference>
<dbReference type="NCBIfam" id="TIGR04057">
    <property type="entry name" value="SusC_RagA_signa"/>
    <property type="match status" value="1"/>
</dbReference>
<dbReference type="PROSITE" id="PS52016">
    <property type="entry name" value="TONB_DEPENDENT_REC_3"/>
    <property type="match status" value="1"/>
</dbReference>
<evidence type="ECO:0000256" key="1">
    <source>
        <dbReference type="PROSITE-ProRule" id="PRU01360"/>
    </source>
</evidence>
<dbReference type="Pfam" id="PF13715">
    <property type="entry name" value="CarbopepD_reg_2"/>
    <property type="match status" value="1"/>
</dbReference>
<keyword evidence="1" id="KW-0813">Transport</keyword>
<keyword evidence="1" id="KW-1134">Transmembrane beta strand</keyword>
<keyword evidence="1" id="KW-0812">Transmembrane</keyword>
<dbReference type="Pfam" id="PF07715">
    <property type="entry name" value="Plug"/>
    <property type="match status" value="1"/>
</dbReference>
<protein>
    <submittedName>
        <fullName evidence="3">SusC/RagA family TonB-linked outer membrane protein</fullName>
    </submittedName>
</protein>
<keyword evidence="1" id="KW-0472">Membrane</keyword>
<gene>
    <name evidence="3" type="ORF">H9863_02150</name>
</gene>
<dbReference type="SUPFAM" id="SSF49464">
    <property type="entry name" value="Carboxypeptidase regulatory domain-like"/>
    <property type="match status" value="1"/>
</dbReference>
<dbReference type="InterPro" id="IPR023997">
    <property type="entry name" value="TonB-dep_OMP_SusC/RagA_CS"/>
</dbReference>
<dbReference type="Gene3D" id="2.170.130.10">
    <property type="entry name" value="TonB-dependent receptor, plug domain"/>
    <property type="match status" value="1"/>
</dbReference>
<proteinExistence type="inferred from homology"/>